<keyword evidence="2" id="KW-1185">Reference proteome</keyword>
<reference evidence="2" key="1">
    <citation type="journal article" date="2019" name="Int. J. Syst. Evol. Microbiol.">
        <title>The Global Catalogue of Microorganisms (GCM) 10K type strain sequencing project: providing services to taxonomists for standard genome sequencing and annotation.</title>
        <authorList>
            <consortium name="The Broad Institute Genomics Platform"/>
            <consortium name="The Broad Institute Genome Sequencing Center for Infectious Disease"/>
            <person name="Wu L."/>
            <person name="Ma J."/>
        </authorList>
    </citation>
    <scope>NUCLEOTIDE SEQUENCE [LARGE SCALE GENOMIC DNA]</scope>
    <source>
        <strain evidence="2">JCM 11813</strain>
    </source>
</reference>
<evidence type="ECO:0000313" key="2">
    <source>
        <dbReference type="Proteomes" id="UP001499979"/>
    </source>
</evidence>
<protein>
    <submittedName>
        <fullName evidence="1">Uncharacterized protein</fullName>
    </submittedName>
</protein>
<proteinExistence type="predicted"/>
<name>A0ABP4F3N1_9ACTN</name>
<accession>A0ABP4F3N1</accession>
<gene>
    <name evidence="1" type="ORF">GCM10009606_31630</name>
</gene>
<comment type="caution">
    <text evidence="1">The sequence shown here is derived from an EMBL/GenBank/DDBJ whole genome shotgun (WGS) entry which is preliminary data.</text>
</comment>
<organism evidence="1 2">
    <name type="scientific">Nocardioides aquiterrae</name>
    <dbReference type="NCBI Taxonomy" id="203799"/>
    <lineage>
        <taxon>Bacteria</taxon>
        <taxon>Bacillati</taxon>
        <taxon>Actinomycetota</taxon>
        <taxon>Actinomycetes</taxon>
        <taxon>Propionibacteriales</taxon>
        <taxon>Nocardioidaceae</taxon>
        <taxon>Nocardioides</taxon>
    </lineage>
</organism>
<sequence length="62" mass="6373">MVVEVPAGGPELESELESADPGILKKTEAGRFVAVRRGAATLVLTGSFCTKPDCPLATVTVS</sequence>
<dbReference type="EMBL" id="BAAAJE010000016">
    <property type="protein sequence ID" value="GAA1150697.1"/>
    <property type="molecule type" value="Genomic_DNA"/>
</dbReference>
<evidence type="ECO:0000313" key="1">
    <source>
        <dbReference type="EMBL" id="GAA1150697.1"/>
    </source>
</evidence>
<dbReference type="Proteomes" id="UP001499979">
    <property type="component" value="Unassembled WGS sequence"/>
</dbReference>